<evidence type="ECO:0000256" key="4">
    <source>
        <dbReference type="PROSITE-ProRule" id="PRU00284"/>
    </source>
</evidence>
<reference evidence="7 8" key="1">
    <citation type="submission" date="2018-05" db="EMBL/GenBank/DDBJ databases">
        <title>Genomic Encyclopedia of Type Strains, Phase IV (KMG-IV): sequencing the most valuable type-strain genomes for metagenomic binning, comparative biology and taxonomic classification.</title>
        <authorList>
            <person name="Goeker M."/>
        </authorList>
    </citation>
    <scope>NUCLEOTIDE SEQUENCE [LARGE SCALE GENOMIC DNA]</scope>
    <source>
        <strain evidence="7 8">DSM 19792</strain>
    </source>
</reference>
<dbReference type="SMART" id="SM00283">
    <property type="entry name" value="MA"/>
    <property type="match status" value="1"/>
</dbReference>
<evidence type="ECO:0000259" key="6">
    <source>
        <dbReference type="PROSITE" id="PS50111"/>
    </source>
</evidence>
<evidence type="ECO:0000313" key="8">
    <source>
        <dbReference type="Proteomes" id="UP000247792"/>
    </source>
</evidence>
<accession>A0A318JMA3</accession>
<dbReference type="Gene3D" id="1.10.287.950">
    <property type="entry name" value="Methyl-accepting chemotaxis protein"/>
    <property type="match status" value="1"/>
</dbReference>
<sequence length="580" mass="61149">MNLSKMTVSKRLGLGFALVLTFLIAVTVVGISRMAQIQGRLEKIVNVSNAETRLALDMRAIVYDRMVSLRNLTLLNDAADMEPELKKIAEQNKQYAAADEKLSKLAAEEGANSGEKKSLLGKLKEAETAAASLPAKAQELGLANNAEAATITLIKKLRPVQKKWLDTLDELVTLEDKLNTQTAEEASSAFKAATTLMLALGGLALAAGIFAAFAISRSLLKQLGGEPGYAARIAGQIAAGELTAPIDLTHGDNDSLLFEMKNMRDSLVNIVAQVRNGTDTIATASSEIASGNLDLSSRTEQQASSLEKTTSSMKELTTTVKQNADNAREANQLAASASEVARQGGVVVAQVVDTMGSINESSKKIVDIISVIDGIAFQTNILALNAAVEAARAGEQGRGFAVVAAEVRNLAQRSAAAAKEIKTLIGTSVEKVEIGTKLVGQAGVTIDQVVSSVKHVTDIIAEISAASQEQSVGIEHVNHAIIEMDSMTQQNAALVEEAAAAAQSLQDQASELAKVVSIFKLHAGERVQQMSAPAPQVSARRVEPVAIKPKARSTVKSLPAAKAAPKKAAAVNSKDEWEEF</sequence>
<dbReference type="PANTHER" id="PTHR43531">
    <property type="entry name" value="PROTEIN ICFG"/>
    <property type="match status" value="1"/>
</dbReference>
<dbReference type="GO" id="GO:0005886">
    <property type="term" value="C:plasma membrane"/>
    <property type="evidence" value="ECO:0007669"/>
    <property type="project" value="TreeGrafter"/>
</dbReference>
<feature type="region of interest" description="Disordered" evidence="5">
    <location>
        <begin position="552"/>
        <end position="580"/>
    </location>
</feature>
<dbReference type="Pfam" id="PF12729">
    <property type="entry name" value="4HB_MCP_1"/>
    <property type="match status" value="1"/>
</dbReference>
<dbReference type="CDD" id="cd11386">
    <property type="entry name" value="MCP_signal"/>
    <property type="match status" value="1"/>
</dbReference>
<evidence type="ECO:0000256" key="5">
    <source>
        <dbReference type="SAM" id="MobiDB-lite"/>
    </source>
</evidence>
<dbReference type="PROSITE" id="PS50111">
    <property type="entry name" value="CHEMOTAXIS_TRANSDUC_2"/>
    <property type="match status" value="1"/>
</dbReference>
<feature type="domain" description="Methyl-accepting transducer" evidence="6">
    <location>
        <begin position="277"/>
        <end position="506"/>
    </location>
</feature>
<gene>
    <name evidence="7" type="ORF">DFR42_102304</name>
</gene>
<feature type="compositionally biased region" description="Low complexity" evidence="5">
    <location>
        <begin position="559"/>
        <end position="570"/>
    </location>
</feature>
<dbReference type="EMBL" id="QJKB01000002">
    <property type="protein sequence ID" value="PXX45091.1"/>
    <property type="molecule type" value="Genomic_DNA"/>
</dbReference>
<proteinExistence type="inferred from homology"/>
<dbReference type="Proteomes" id="UP000247792">
    <property type="component" value="Unassembled WGS sequence"/>
</dbReference>
<evidence type="ECO:0000313" key="7">
    <source>
        <dbReference type="EMBL" id="PXX45091.1"/>
    </source>
</evidence>
<name>A0A318JMA3_9BURK</name>
<dbReference type="PANTHER" id="PTHR43531:SF14">
    <property type="entry name" value="METHYL-ACCEPTING CHEMOTAXIS PROTEIN I-RELATED"/>
    <property type="match status" value="1"/>
</dbReference>
<evidence type="ECO:0000256" key="3">
    <source>
        <dbReference type="ARBA" id="ARBA00029447"/>
    </source>
</evidence>
<organism evidence="7 8">
    <name type="scientific">Undibacterium pigrum</name>
    <dbReference type="NCBI Taxonomy" id="401470"/>
    <lineage>
        <taxon>Bacteria</taxon>
        <taxon>Pseudomonadati</taxon>
        <taxon>Pseudomonadota</taxon>
        <taxon>Betaproteobacteria</taxon>
        <taxon>Burkholderiales</taxon>
        <taxon>Oxalobacteraceae</taxon>
        <taxon>Undibacterium</taxon>
    </lineage>
</organism>
<dbReference type="FunFam" id="1.10.287.950:FF:000001">
    <property type="entry name" value="Methyl-accepting chemotaxis sensory transducer"/>
    <property type="match status" value="1"/>
</dbReference>
<dbReference type="AlphaFoldDB" id="A0A318JMA3"/>
<keyword evidence="4" id="KW-0807">Transducer</keyword>
<dbReference type="InterPro" id="IPR024478">
    <property type="entry name" value="HlyB_4HB_MCP"/>
</dbReference>
<comment type="caution">
    <text evidence="7">The sequence shown here is derived from an EMBL/GenBank/DDBJ whole genome shotgun (WGS) entry which is preliminary data.</text>
</comment>
<dbReference type="GO" id="GO:0004888">
    <property type="term" value="F:transmembrane signaling receptor activity"/>
    <property type="evidence" value="ECO:0007669"/>
    <property type="project" value="TreeGrafter"/>
</dbReference>
<evidence type="ECO:0000256" key="1">
    <source>
        <dbReference type="ARBA" id="ARBA00004370"/>
    </source>
</evidence>
<dbReference type="Pfam" id="PF00015">
    <property type="entry name" value="MCPsignal"/>
    <property type="match status" value="1"/>
</dbReference>
<comment type="subcellular location">
    <subcellularLocation>
        <location evidence="1">Membrane</location>
    </subcellularLocation>
</comment>
<dbReference type="InterPro" id="IPR047347">
    <property type="entry name" value="YvaQ-like_sensor"/>
</dbReference>
<dbReference type="SUPFAM" id="SSF58104">
    <property type="entry name" value="Methyl-accepting chemotaxis protein (MCP) signaling domain"/>
    <property type="match status" value="1"/>
</dbReference>
<dbReference type="InterPro" id="IPR004089">
    <property type="entry name" value="MCPsignal_dom"/>
</dbReference>
<keyword evidence="8" id="KW-1185">Reference proteome</keyword>
<dbReference type="RefSeq" id="WP_245936889.1">
    <property type="nucleotide sequence ID" value="NZ_QJKB01000002.1"/>
</dbReference>
<dbReference type="GO" id="GO:0007165">
    <property type="term" value="P:signal transduction"/>
    <property type="evidence" value="ECO:0007669"/>
    <property type="project" value="UniProtKB-KW"/>
</dbReference>
<dbReference type="InterPro" id="IPR051310">
    <property type="entry name" value="MCP_chemotaxis"/>
</dbReference>
<protein>
    <submittedName>
        <fullName evidence="7">Methyl-accepting chemotaxis protein</fullName>
    </submittedName>
</protein>
<keyword evidence="2" id="KW-0488">Methylation</keyword>
<dbReference type="GO" id="GO:0006935">
    <property type="term" value="P:chemotaxis"/>
    <property type="evidence" value="ECO:0007669"/>
    <property type="project" value="TreeGrafter"/>
</dbReference>
<dbReference type="CDD" id="cd19411">
    <property type="entry name" value="MCP2201-like_sensor"/>
    <property type="match status" value="1"/>
</dbReference>
<comment type="similarity">
    <text evidence="3">Belongs to the methyl-accepting chemotaxis (MCP) protein family.</text>
</comment>
<evidence type="ECO:0000256" key="2">
    <source>
        <dbReference type="ARBA" id="ARBA00022481"/>
    </source>
</evidence>